<evidence type="ECO:0000313" key="4">
    <source>
        <dbReference type="Proteomes" id="UP001279734"/>
    </source>
</evidence>
<feature type="compositionally biased region" description="Basic and acidic residues" evidence="1">
    <location>
        <begin position="299"/>
        <end position="309"/>
    </location>
</feature>
<feature type="domain" description="J" evidence="2">
    <location>
        <begin position="66"/>
        <end position="130"/>
    </location>
</feature>
<evidence type="ECO:0000259" key="2">
    <source>
        <dbReference type="PROSITE" id="PS50076"/>
    </source>
</evidence>
<keyword evidence="4" id="KW-1185">Reference proteome</keyword>
<feature type="compositionally biased region" description="Polar residues" evidence="1">
    <location>
        <begin position="245"/>
        <end position="256"/>
    </location>
</feature>
<dbReference type="Pfam" id="PF23551">
    <property type="entry name" value="Zn_ribbon_20"/>
    <property type="match status" value="1"/>
</dbReference>
<dbReference type="InterPro" id="IPR018253">
    <property type="entry name" value="DnaJ_domain_CS"/>
</dbReference>
<protein>
    <recommendedName>
        <fullName evidence="2">J domain-containing protein</fullName>
    </recommendedName>
</protein>
<feature type="region of interest" description="Disordered" evidence="1">
    <location>
        <begin position="130"/>
        <end position="156"/>
    </location>
</feature>
<sequence>MECNRDEATRTKGIAEMKFDAKDFAGAKKLAMKAEGLYPGLEGISQMLATLDVYISADNKINGEADFYGILGATPQADDDTVRKQYRKLALTLHPDKNKSVGAEGAFKLISEAWSLLSDKTRRAAYDKRRNASSFQQKVTSPSQAQSAHFAKTTTTTARVNKDISGGNCSSASGAAPKAKSNTFWTICRQCKMHYEYLRVYLNHNLLCPHCHEPFIALETLPPIPNGSRSSIPWNSSQQQKKSNHQVTNKTTTSDARSGSFSILNAYNNTTNIQWTPMSRLGGASTVAQAAQQTYEKAIREREEAQSSKRRDKTMKRRKHVEQLDVANKRGDLNDVGVSSMNQTGLGAGEVGMASSSPSRHRNFKTIQENGIRRHNGTRELSQIELQNILVEKSRKEIRERLGEWKSGSVSNNRVHKEKMSKTQLDGDKGRENVEVNGHTCNQESKKWANTKVGDRPHRSVLSVLYSKLDAETSERMSINVPDSDFYVFDKDRTARSFGENQVWAAYDDDDGMPRYYATIHSIVSRNPFKMLISWLNSKTNSELGLLNWVSSGFTKTCGDFRVGRYETYDSLDAFSHMVRWTKGTHGVIRIFPRKGDVWALYRNWSPNWNELTADEVIHKYDMVEVLEDYDEEAGVIVIPLVKVAGFKALFHRHLGSCQVRRIPREEMFRFSHRVPSHLLTGQKGPNAPECCRELDPAATPFELLQVIAAVRGESLAENEESCQEVIANGGAKEGSDEDLVENFEESKEEPNRNQRE</sequence>
<dbReference type="SUPFAM" id="SSF46565">
    <property type="entry name" value="Chaperone J-domain"/>
    <property type="match status" value="1"/>
</dbReference>
<gene>
    <name evidence="3" type="ORF">Nepgr_016959</name>
</gene>
<feature type="region of interest" description="Disordered" evidence="1">
    <location>
        <begin position="728"/>
        <end position="757"/>
    </location>
</feature>
<dbReference type="PANTHER" id="PTHR44137">
    <property type="entry name" value="BNAC03G44070D PROTEIN"/>
    <property type="match status" value="1"/>
</dbReference>
<dbReference type="InterPro" id="IPR056988">
    <property type="entry name" value="Zn_ribbon_pln"/>
</dbReference>
<evidence type="ECO:0000256" key="1">
    <source>
        <dbReference type="SAM" id="MobiDB-lite"/>
    </source>
</evidence>
<feature type="compositionally biased region" description="Polar residues" evidence="1">
    <location>
        <begin position="132"/>
        <end position="156"/>
    </location>
</feature>
<dbReference type="PANTHER" id="PTHR44137:SF32">
    <property type="entry name" value="DNAJ HEAT SHOCK AMINO-TERMINAL DOMAIN PROTEIN"/>
    <property type="match status" value="1"/>
</dbReference>
<dbReference type="EMBL" id="BSYO01000015">
    <property type="protein sequence ID" value="GMH15118.1"/>
    <property type="molecule type" value="Genomic_DNA"/>
</dbReference>
<feature type="compositionally biased region" description="Basic and acidic residues" evidence="1">
    <location>
        <begin position="745"/>
        <end position="757"/>
    </location>
</feature>
<dbReference type="AlphaFoldDB" id="A0AAD3XS23"/>
<feature type="region of interest" description="Disordered" evidence="1">
    <location>
        <begin position="228"/>
        <end position="256"/>
    </location>
</feature>
<dbReference type="Proteomes" id="UP001279734">
    <property type="component" value="Unassembled WGS sequence"/>
</dbReference>
<organism evidence="3 4">
    <name type="scientific">Nepenthes gracilis</name>
    <name type="common">Slender pitcher plant</name>
    <dbReference type="NCBI Taxonomy" id="150966"/>
    <lineage>
        <taxon>Eukaryota</taxon>
        <taxon>Viridiplantae</taxon>
        <taxon>Streptophyta</taxon>
        <taxon>Embryophyta</taxon>
        <taxon>Tracheophyta</taxon>
        <taxon>Spermatophyta</taxon>
        <taxon>Magnoliopsida</taxon>
        <taxon>eudicotyledons</taxon>
        <taxon>Gunneridae</taxon>
        <taxon>Pentapetalae</taxon>
        <taxon>Caryophyllales</taxon>
        <taxon>Nepenthaceae</taxon>
        <taxon>Nepenthes</taxon>
    </lineage>
</organism>
<reference evidence="3" key="1">
    <citation type="submission" date="2023-05" db="EMBL/GenBank/DDBJ databases">
        <title>Nepenthes gracilis genome sequencing.</title>
        <authorList>
            <person name="Fukushima K."/>
        </authorList>
    </citation>
    <scope>NUCLEOTIDE SEQUENCE</scope>
    <source>
        <strain evidence="3">SING2019-196</strain>
    </source>
</reference>
<comment type="caution">
    <text evidence="3">The sequence shown here is derived from an EMBL/GenBank/DDBJ whole genome shotgun (WGS) entry which is preliminary data.</text>
</comment>
<proteinExistence type="predicted"/>
<dbReference type="Pfam" id="PF11926">
    <property type="entry name" value="DUF3444"/>
    <property type="match status" value="1"/>
</dbReference>
<dbReference type="InterPro" id="IPR001623">
    <property type="entry name" value="DnaJ_domain"/>
</dbReference>
<dbReference type="InterPro" id="IPR024593">
    <property type="entry name" value="DUF3444"/>
</dbReference>
<dbReference type="Gene3D" id="1.10.287.110">
    <property type="entry name" value="DnaJ domain"/>
    <property type="match status" value="1"/>
</dbReference>
<name>A0AAD3XS23_NEPGR</name>
<dbReference type="SMART" id="SM00271">
    <property type="entry name" value="DnaJ"/>
    <property type="match status" value="1"/>
</dbReference>
<feature type="region of interest" description="Disordered" evidence="1">
    <location>
        <begin position="299"/>
        <end position="320"/>
    </location>
</feature>
<evidence type="ECO:0000313" key="3">
    <source>
        <dbReference type="EMBL" id="GMH15118.1"/>
    </source>
</evidence>
<dbReference type="Pfam" id="PF00226">
    <property type="entry name" value="DnaJ"/>
    <property type="match status" value="1"/>
</dbReference>
<dbReference type="PROSITE" id="PS00636">
    <property type="entry name" value="DNAJ_1"/>
    <property type="match status" value="1"/>
</dbReference>
<dbReference type="PROSITE" id="PS50076">
    <property type="entry name" value="DNAJ_2"/>
    <property type="match status" value="1"/>
</dbReference>
<accession>A0AAD3XS23</accession>
<dbReference type="InterPro" id="IPR036869">
    <property type="entry name" value="J_dom_sf"/>
</dbReference>
<feature type="compositionally biased region" description="Basic residues" evidence="1">
    <location>
        <begin position="310"/>
        <end position="320"/>
    </location>
</feature>
<dbReference type="CDD" id="cd06257">
    <property type="entry name" value="DnaJ"/>
    <property type="match status" value="1"/>
</dbReference>
<dbReference type="PRINTS" id="PR00625">
    <property type="entry name" value="JDOMAIN"/>
</dbReference>